<organism evidence="2 3">
    <name type="scientific">Clostridium argentinense CDC 2741</name>
    <dbReference type="NCBI Taxonomy" id="1418104"/>
    <lineage>
        <taxon>Bacteria</taxon>
        <taxon>Bacillati</taxon>
        <taxon>Bacillota</taxon>
        <taxon>Clostridia</taxon>
        <taxon>Eubacteriales</taxon>
        <taxon>Clostridiaceae</taxon>
        <taxon>Clostridium</taxon>
    </lineage>
</organism>
<dbReference type="InterPro" id="IPR052829">
    <property type="entry name" value="N-acetyltransferase_domain"/>
</dbReference>
<evidence type="ECO:0000259" key="1">
    <source>
        <dbReference type="PROSITE" id="PS51186"/>
    </source>
</evidence>
<dbReference type="EMBL" id="AYSO01000020">
    <property type="protein sequence ID" value="KIE44326.1"/>
    <property type="molecule type" value="Genomic_DNA"/>
</dbReference>
<protein>
    <recommendedName>
        <fullName evidence="1">N-acetyltransferase domain-containing protein</fullName>
    </recommendedName>
</protein>
<dbReference type="PROSITE" id="PS51186">
    <property type="entry name" value="GNAT"/>
    <property type="match status" value="1"/>
</dbReference>
<proteinExistence type="predicted"/>
<evidence type="ECO:0000313" key="2">
    <source>
        <dbReference type="EMBL" id="KIE44326.1"/>
    </source>
</evidence>
<dbReference type="SUPFAM" id="SSF55729">
    <property type="entry name" value="Acyl-CoA N-acyltransferases (Nat)"/>
    <property type="match status" value="1"/>
</dbReference>
<dbReference type="PANTHER" id="PTHR43259:SF1">
    <property type="entry name" value="N-ACETYLTRANSFERASE DOMAIN-CONTAINING PROTEIN"/>
    <property type="match status" value="1"/>
</dbReference>
<dbReference type="PANTHER" id="PTHR43259">
    <property type="entry name" value="SPT10P"/>
    <property type="match status" value="1"/>
</dbReference>
<sequence length="156" mass="17885">MVRLQNMNEADFNNYINNAIKNYAAEKIKAGTWGEEEAENLSRETFARLLPKGIYSENQYLFSIIDADKQMKVGYLWFQCCKKLIGKEAFVYDFIVFKEFRSKGYGTQALKSLDDVAKGLGINKISLHVFAHNKRALSLYEKTGFIATDINMSKNI</sequence>
<name>A0A0C1R1I9_9CLOT</name>
<dbReference type="Proteomes" id="UP000031366">
    <property type="component" value="Unassembled WGS sequence"/>
</dbReference>
<evidence type="ECO:0000313" key="3">
    <source>
        <dbReference type="Proteomes" id="UP000031366"/>
    </source>
</evidence>
<dbReference type="STRING" id="29341.RSJ17_06710"/>
<dbReference type="GO" id="GO:0016747">
    <property type="term" value="F:acyltransferase activity, transferring groups other than amino-acyl groups"/>
    <property type="evidence" value="ECO:0007669"/>
    <property type="project" value="InterPro"/>
</dbReference>
<dbReference type="InterPro" id="IPR000182">
    <property type="entry name" value="GNAT_dom"/>
</dbReference>
<dbReference type="InterPro" id="IPR016181">
    <property type="entry name" value="Acyl_CoA_acyltransferase"/>
</dbReference>
<feature type="domain" description="N-acetyltransferase" evidence="1">
    <location>
        <begin position="2"/>
        <end position="156"/>
    </location>
</feature>
<dbReference type="AlphaFoldDB" id="A0A0C1R1I9"/>
<dbReference type="Gene3D" id="3.40.630.30">
    <property type="match status" value="1"/>
</dbReference>
<reference evidence="2 3" key="1">
    <citation type="journal article" date="2015" name="Infect. Genet. Evol.">
        <title>Genomic sequences of six botulinum neurotoxin-producing strains representing three clostridial species illustrate the mobility and diversity of botulinum neurotoxin genes.</title>
        <authorList>
            <person name="Smith T.J."/>
            <person name="Hill K.K."/>
            <person name="Xie G."/>
            <person name="Foley B.T."/>
            <person name="Williamson C.H."/>
            <person name="Foster J.T."/>
            <person name="Johnson S.L."/>
            <person name="Chertkov O."/>
            <person name="Teshima H."/>
            <person name="Gibbons H.S."/>
            <person name="Johnsky L.A."/>
            <person name="Karavis M.A."/>
            <person name="Smith L.A."/>
        </authorList>
    </citation>
    <scope>NUCLEOTIDE SEQUENCE [LARGE SCALE GENOMIC DNA]</scope>
    <source>
        <strain evidence="2 3">CDC 2741</strain>
    </source>
</reference>
<dbReference type="CDD" id="cd04301">
    <property type="entry name" value="NAT_SF"/>
    <property type="match status" value="1"/>
</dbReference>
<accession>A0A0C1R1I9</accession>
<dbReference type="RefSeq" id="WP_236887434.1">
    <property type="nucleotide sequence ID" value="NZ_AYSO01000020.1"/>
</dbReference>
<keyword evidence="3" id="KW-1185">Reference proteome</keyword>
<comment type="caution">
    <text evidence="2">The sequence shown here is derived from an EMBL/GenBank/DDBJ whole genome shotgun (WGS) entry which is preliminary data.</text>
</comment>
<dbReference type="Pfam" id="PF00583">
    <property type="entry name" value="Acetyltransf_1"/>
    <property type="match status" value="1"/>
</dbReference>
<gene>
    <name evidence="2" type="ORF">U732_782</name>
</gene>